<dbReference type="SUPFAM" id="SSF53474">
    <property type="entry name" value="alpha/beta-Hydrolases"/>
    <property type="match status" value="1"/>
</dbReference>
<dbReference type="AlphaFoldDB" id="A0AAN6VZ07"/>
<dbReference type="EMBL" id="MU866473">
    <property type="protein sequence ID" value="KAK4172031.1"/>
    <property type="molecule type" value="Genomic_DNA"/>
</dbReference>
<protein>
    <submittedName>
        <fullName evidence="1">Uncharacterized protein</fullName>
    </submittedName>
</protein>
<evidence type="ECO:0000313" key="2">
    <source>
        <dbReference type="Proteomes" id="UP001302321"/>
    </source>
</evidence>
<evidence type="ECO:0000313" key="1">
    <source>
        <dbReference type="EMBL" id="KAK4172031.1"/>
    </source>
</evidence>
<proteinExistence type="predicted"/>
<dbReference type="InterPro" id="IPR013744">
    <property type="entry name" value="SidJ"/>
</dbReference>
<keyword evidence="2" id="KW-1185">Reference proteome</keyword>
<dbReference type="Gene3D" id="3.40.50.1820">
    <property type="entry name" value="alpha/beta hydrolase"/>
    <property type="match status" value="1"/>
</dbReference>
<reference evidence="1" key="1">
    <citation type="journal article" date="2023" name="Mol. Phylogenet. Evol.">
        <title>Genome-scale phylogeny and comparative genomics of the fungal order Sordariales.</title>
        <authorList>
            <person name="Hensen N."/>
            <person name="Bonometti L."/>
            <person name="Westerberg I."/>
            <person name="Brannstrom I.O."/>
            <person name="Guillou S."/>
            <person name="Cros-Aarteil S."/>
            <person name="Calhoun S."/>
            <person name="Haridas S."/>
            <person name="Kuo A."/>
            <person name="Mondo S."/>
            <person name="Pangilinan J."/>
            <person name="Riley R."/>
            <person name="LaButti K."/>
            <person name="Andreopoulos B."/>
            <person name="Lipzen A."/>
            <person name="Chen C."/>
            <person name="Yan M."/>
            <person name="Daum C."/>
            <person name="Ng V."/>
            <person name="Clum A."/>
            <person name="Steindorff A."/>
            <person name="Ohm R.A."/>
            <person name="Martin F."/>
            <person name="Silar P."/>
            <person name="Natvig D.O."/>
            <person name="Lalanne C."/>
            <person name="Gautier V."/>
            <person name="Ament-Velasquez S.L."/>
            <person name="Kruys A."/>
            <person name="Hutchinson M.I."/>
            <person name="Powell A.J."/>
            <person name="Barry K."/>
            <person name="Miller A.N."/>
            <person name="Grigoriev I.V."/>
            <person name="Debuchy R."/>
            <person name="Gladieux P."/>
            <person name="Hiltunen Thoren M."/>
            <person name="Johannesson H."/>
        </authorList>
    </citation>
    <scope>NUCLEOTIDE SEQUENCE</scope>
    <source>
        <strain evidence="1">CBS 892.96</strain>
    </source>
</reference>
<dbReference type="InterPro" id="IPR029058">
    <property type="entry name" value="AB_hydrolase_fold"/>
</dbReference>
<name>A0AAN6VZ07_9PEZI</name>
<dbReference type="PANTHER" id="PTHR31591">
    <property type="entry name" value="UPF0613 PROTEIN PB24D3.06C"/>
    <property type="match status" value="1"/>
</dbReference>
<dbReference type="Pfam" id="PF08538">
    <property type="entry name" value="DUF1749"/>
    <property type="match status" value="1"/>
</dbReference>
<accession>A0AAN6VZ07</accession>
<dbReference type="PANTHER" id="PTHR31591:SF7">
    <property type="entry name" value="DUF1749-DOMAIN-CONTAINING PROTEIN"/>
    <property type="match status" value="1"/>
</dbReference>
<organism evidence="1 2">
    <name type="scientific">Triangularia setosa</name>
    <dbReference type="NCBI Taxonomy" id="2587417"/>
    <lineage>
        <taxon>Eukaryota</taxon>
        <taxon>Fungi</taxon>
        <taxon>Dikarya</taxon>
        <taxon>Ascomycota</taxon>
        <taxon>Pezizomycotina</taxon>
        <taxon>Sordariomycetes</taxon>
        <taxon>Sordariomycetidae</taxon>
        <taxon>Sordariales</taxon>
        <taxon>Podosporaceae</taxon>
        <taxon>Triangularia</taxon>
    </lineage>
</organism>
<gene>
    <name evidence="1" type="ORF">QBC36DRAFT_364109</name>
</gene>
<dbReference type="Proteomes" id="UP001302321">
    <property type="component" value="Unassembled WGS sequence"/>
</dbReference>
<sequence length="292" mass="32181">MSPFKVVVHPLPSDSSDKTHGPALTAYEYEPFSSLNALVFIHGLTAGPHTTDLTHLQAALPSEYSIWELRMRSSYSGWGYSSLDNDVRDLSQLVRYLREDLKKPRIVFMGASTGCQDALEYNNHPGQLPRVDGYILTSPVSDREAATALWSSEALAGSLVVAKELINQGKQYATMPKVYIPFFETPITAARWWSFAAVGGAEDYFASDLSDDILATKFGRVEKPLLILPAEKDEMVPGSVDRQLLLDRWTVTAPKGIFSELSGFIPGADHVVSSPEAQKWLAERVAKFLTGV</sequence>
<comment type="caution">
    <text evidence="1">The sequence shown here is derived from an EMBL/GenBank/DDBJ whole genome shotgun (WGS) entry which is preliminary data.</text>
</comment>
<reference evidence="1" key="2">
    <citation type="submission" date="2023-05" db="EMBL/GenBank/DDBJ databases">
        <authorList>
            <consortium name="Lawrence Berkeley National Laboratory"/>
            <person name="Steindorff A."/>
            <person name="Hensen N."/>
            <person name="Bonometti L."/>
            <person name="Westerberg I."/>
            <person name="Brannstrom I.O."/>
            <person name="Guillou S."/>
            <person name="Cros-Aarteil S."/>
            <person name="Calhoun S."/>
            <person name="Haridas S."/>
            <person name="Kuo A."/>
            <person name="Mondo S."/>
            <person name="Pangilinan J."/>
            <person name="Riley R."/>
            <person name="Labutti K."/>
            <person name="Andreopoulos B."/>
            <person name="Lipzen A."/>
            <person name="Chen C."/>
            <person name="Yanf M."/>
            <person name="Daum C."/>
            <person name="Ng V."/>
            <person name="Clum A."/>
            <person name="Ohm R."/>
            <person name="Martin F."/>
            <person name="Silar P."/>
            <person name="Natvig D."/>
            <person name="Lalanne C."/>
            <person name="Gautier V."/>
            <person name="Ament-Velasquez S.L."/>
            <person name="Kruys A."/>
            <person name="Hutchinson M.I."/>
            <person name="Powell A.J."/>
            <person name="Barry K."/>
            <person name="Miller A.N."/>
            <person name="Grigoriev I.V."/>
            <person name="Debuchy R."/>
            <person name="Gladieux P."/>
            <person name="Thoren M.H."/>
            <person name="Johannesson H."/>
        </authorList>
    </citation>
    <scope>NUCLEOTIDE SEQUENCE</scope>
    <source>
        <strain evidence="1">CBS 892.96</strain>
    </source>
</reference>